<dbReference type="EMBL" id="BART01006849">
    <property type="protein sequence ID" value="GAG70692.1"/>
    <property type="molecule type" value="Genomic_DNA"/>
</dbReference>
<proteinExistence type="predicted"/>
<reference evidence="1" key="1">
    <citation type="journal article" date="2014" name="Front. Microbiol.">
        <title>High frequency of phylogenetically diverse reductive dehalogenase-homologous genes in deep subseafloor sedimentary metagenomes.</title>
        <authorList>
            <person name="Kawai M."/>
            <person name="Futagami T."/>
            <person name="Toyoda A."/>
            <person name="Takaki Y."/>
            <person name="Nishi S."/>
            <person name="Hori S."/>
            <person name="Arai W."/>
            <person name="Tsubouchi T."/>
            <person name="Morono Y."/>
            <person name="Uchiyama I."/>
            <person name="Ito T."/>
            <person name="Fujiyama A."/>
            <person name="Inagaki F."/>
            <person name="Takami H."/>
        </authorList>
    </citation>
    <scope>NUCLEOTIDE SEQUENCE</scope>
    <source>
        <strain evidence="1">Expedition CK06-06</strain>
    </source>
</reference>
<sequence>MITGFSIILDDDVLYVSNENKYPTFEIVLFVKKLISSLNPKNFWRLTNIYFEGETGKERMIIKHIVTENDQNLFFCITGDFLSNSEEVSKLMAEYYEKVTLNYETVEFIQKASKNSEFSKIIKLITAYLWDKYREPLEDENIDLQCSDTENKIMYCGISSQGLPIISQLYDKTLLHNFHREITGENIELLSSNISANLATIAMNTQIRAKTNIKEVHFDDLGENGCKKIILYSNINEYSLDFIASGDFVKIKEIFKQLEDNFSQEQVLKKEFMGDLKPYRYLKTHLDDMILQ</sequence>
<feature type="non-terminal residue" evidence="1">
    <location>
        <position position="292"/>
    </location>
</feature>
<dbReference type="AlphaFoldDB" id="X1AMK4"/>
<name>X1AMK4_9ZZZZ</name>
<protein>
    <submittedName>
        <fullName evidence="1">Uncharacterized protein</fullName>
    </submittedName>
</protein>
<organism evidence="1">
    <name type="scientific">marine sediment metagenome</name>
    <dbReference type="NCBI Taxonomy" id="412755"/>
    <lineage>
        <taxon>unclassified sequences</taxon>
        <taxon>metagenomes</taxon>
        <taxon>ecological metagenomes</taxon>
    </lineage>
</organism>
<evidence type="ECO:0000313" key="1">
    <source>
        <dbReference type="EMBL" id="GAG70692.1"/>
    </source>
</evidence>
<accession>X1AMK4</accession>
<comment type="caution">
    <text evidence="1">The sequence shown here is derived from an EMBL/GenBank/DDBJ whole genome shotgun (WGS) entry which is preliminary data.</text>
</comment>
<gene>
    <name evidence="1" type="ORF">S01H4_15632</name>
</gene>